<accession>I4AES9</accession>
<dbReference type="EMBL" id="CP003348">
    <property type="protein sequence ID" value="AFM02464.1"/>
    <property type="molecule type" value="Genomic_DNA"/>
</dbReference>
<dbReference type="HOGENOM" id="CLU_2568245_0_0_9"/>
<evidence type="ECO:0000313" key="1">
    <source>
        <dbReference type="EMBL" id="AFM02464.1"/>
    </source>
</evidence>
<evidence type="ECO:0000313" key="2">
    <source>
        <dbReference type="Proteomes" id="UP000006053"/>
    </source>
</evidence>
<reference evidence="1 2" key="2">
    <citation type="journal article" date="2015" name="J. Bacteriol.">
        <title>Genomic, proteomic, and biochemical analysis of the organohalide respiratory pathway in Desulfitobacterium dehalogenans.</title>
        <authorList>
            <person name="Kruse T."/>
            <person name="van de Pas B.A."/>
            <person name="Atteia A."/>
            <person name="Krab K."/>
            <person name="Hagen W.R."/>
            <person name="Goodwin L."/>
            <person name="Chain P."/>
            <person name="Boeren S."/>
            <person name="Maphosa F."/>
            <person name="Schraa G."/>
            <person name="de Vos W.M."/>
            <person name="van der Oost J."/>
            <person name="Smidt H."/>
            <person name="Stams A.J."/>
        </authorList>
    </citation>
    <scope>NUCLEOTIDE SEQUENCE [LARGE SCALE GENOMIC DNA]</scope>
    <source>
        <strain evidence="2">ATCC 51507 / DSM 9161 / JW/IU-DC1</strain>
    </source>
</reference>
<dbReference type="KEGG" id="ddh:Desde_4203"/>
<proteinExistence type="predicted"/>
<sequence>MRYQNLFYCGKVLNCKTTETHNYSMFCGDSGAELVYRALIGPIFYPRGLYFGLNPTQHKLCQKKVYLYSSYACRGVMGKAL</sequence>
<dbReference type="STRING" id="756499.Desde_4203"/>
<name>I4AES9_DESDJ</name>
<dbReference type="AlphaFoldDB" id="I4AES9"/>
<protein>
    <submittedName>
        <fullName evidence="1">Uncharacterized protein</fullName>
    </submittedName>
</protein>
<dbReference type="Proteomes" id="UP000006053">
    <property type="component" value="Chromosome"/>
</dbReference>
<reference evidence="2" key="1">
    <citation type="submission" date="2012-06" db="EMBL/GenBank/DDBJ databases">
        <title>Complete sequence of Desulfitobacterium dehalogenans ATCC 51507.</title>
        <authorList>
            <person name="Lucas S."/>
            <person name="Han J."/>
            <person name="Lapidus A."/>
            <person name="Cheng J.-F."/>
            <person name="Goodwin L."/>
            <person name="Pitluck S."/>
            <person name="Peters L."/>
            <person name="Ovchinnikova G."/>
            <person name="Teshima H."/>
            <person name="Detter J.C."/>
            <person name="Han C."/>
            <person name="Tapia R."/>
            <person name="Land M."/>
            <person name="Hauser L."/>
            <person name="Kyrpides N."/>
            <person name="Ivanova N."/>
            <person name="Pagani I."/>
            <person name="Kruse T."/>
            <person name="de Vos W.M."/>
            <person name="Smidt H."/>
            <person name="Woyke T."/>
        </authorList>
    </citation>
    <scope>NUCLEOTIDE SEQUENCE [LARGE SCALE GENOMIC DNA]</scope>
    <source>
        <strain evidence="2">ATCC 51507 / DSM 9161 / JW/IU-DC1</strain>
    </source>
</reference>
<keyword evidence="2" id="KW-1185">Reference proteome</keyword>
<organism evidence="1 2">
    <name type="scientific">Desulfitobacterium dehalogenans (strain ATCC 51507 / DSM 9161 / JW/IU-DC1)</name>
    <dbReference type="NCBI Taxonomy" id="756499"/>
    <lineage>
        <taxon>Bacteria</taxon>
        <taxon>Bacillati</taxon>
        <taxon>Bacillota</taxon>
        <taxon>Clostridia</taxon>
        <taxon>Eubacteriales</taxon>
        <taxon>Desulfitobacteriaceae</taxon>
        <taxon>Desulfitobacterium</taxon>
    </lineage>
</organism>
<gene>
    <name evidence="1" type="ordered locus">Desde_4203</name>
</gene>